<evidence type="ECO:0000313" key="3">
    <source>
        <dbReference type="Proteomes" id="UP001230253"/>
    </source>
</evidence>
<dbReference type="Gene3D" id="1.10.1750.10">
    <property type="match status" value="1"/>
</dbReference>
<dbReference type="InterPro" id="IPR013159">
    <property type="entry name" value="DnaA_C"/>
</dbReference>
<dbReference type="EMBL" id="JAUSUK010000001">
    <property type="protein sequence ID" value="MDQ0324558.1"/>
    <property type="molecule type" value="Genomic_DNA"/>
</dbReference>
<dbReference type="InterPro" id="IPR010921">
    <property type="entry name" value="Trp_repressor/repl_initiator"/>
</dbReference>
<organism evidence="2 3">
    <name type="scientific">Rhodopseudomonas julia</name>
    <dbReference type="NCBI Taxonomy" id="200617"/>
    <lineage>
        <taxon>Bacteria</taxon>
        <taxon>Pseudomonadati</taxon>
        <taxon>Pseudomonadota</taxon>
        <taxon>Alphaproteobacteria</taxon>
        <taxon>Hyphomicrobiales</taxon>
        <taxon>Nitrobacteraceae</taxon>
        <taxon>Rhodopseudomonas</taxon>
    </lineage>
</organism>
<accession>A0ABU0C217</accession>
<comment type="caution">
    <text evidence="2">The sequence shown here is derived from an EMBL/GenBank/DDBJ whole genome shotgun (WGS) entry which is preliminary data.</text>
</comment>
<dbReference type="RefSeq" id="WP_307152833.1">
    <property type="nucleotide sequence ID" value="NZ_JAUSUK010000001.1"/>
</dbReference>
<dbReference type="Proteomes" id="UP001230253">
    <property type="component" value="Unassembled WGS sequence"/>
</dbReference>
<keyword evidence="3" id="KW-1185">Reference proteome</keyword>
<dbReference type="SUPFAM" id="SSF48295">
    <property type="entry name" value="TrpR-like"/>
    <property type="match status" value="1"/>
</dbReference>
<dbReference type="Pfam" id="PF08299">
    <property type="entry name" value="Bac_DnaA_C"/>
    <property type="match status" value="1"/>
</dbReference>
<evidence type="ECO:0000313" key="2">
    <source>
        <dbReference type="EMBL" id="MDQ0324558.1"/>
    </source>
</evidence>
<dbReference type="CDD" id="cd06571">
    <property type="entry name" value="Bac_DnaA_C"/>
    <property type="match status" value="1"/>
</dbReference>
<feature type="domain" description="Chromosomal replication initiator DnaA C-terminal" evidence="1">
    <location>
        <begin position="39"/>
        <end position="108"/>
    </location>
</feature>
<gene>
    <name evidence="2" type="ORF">J2R99_000407</name>
</gene>
<reference evidence="2 3" key="1">
    <citation type="submission" date="2023-07" db="EMBL/GenBank/DDBJ databases">
        <title>Genomic Encyclopedia of Type Strains, Phase IV (KMG-IV): sequencing the most valuable type-strain genomes for metagenomic binning, comparative biology and taxonomic classification.</title>
        <authorList>
            <person name="Goeker M."/>
        </authorList>
    </citation>
    <scope>NUCLEOTIDE SEQUENCE [LARGE SCALE GENOMIC DNA]</scope>
    <source>
        <strain evidence="2 3">DSM 11549</strain>
    </source>
</reference>
<evidence type="ECO:0000259" key="1">
    <source>
        <dbReference type="SMART" id="SM00760"/>
    </source>
</evidence>
<proteinExistence type="predicted"/>
<protein>
    <recommendedName>
        <fullName evidence="1">Chromosomal replication initiator DnaA C-terminal domain-containing protein</fullName>
    </recommendedName>
</protein>
<name>A0ABU0C217_9BRAD</name>
<sequence>MQNQLFHALRRPQAGFGPYRSEAGRGVATHVGTARDMSVCRFAEGALGAVFRVERGELRNPRRGVARVAQTRQAAMYLVHVGSGLTLTEVGAHFGRDRTTVAHGCRMIEERRDEPVFDQVMECLEYALKRWMSVFGEDAG</sequence>
<dbReference type="SMART" id="SM00760">
    <property type="entry name" value="Bac_DnaA_C"/>
    <property type="match status" value="1"/>
</dbReference>